<dbReference type="Proteomes" id="UP000018922">
    <property type="component" value="Chromosome I"/>
</dbReference>
<dbReference type="KEGG" id="mgy:MGMSRv2__3775"/>
<dbReference type="HOGENOM" id="CLU_2012482_0_0_5"/>
<dbReference type="EMBL" id="HG794546">
    <property type="protein sequence ID" value="CDL00990.1"/>
    <property type="molecule type" value="Genomic_DNA"/>
</dbReference>
<name>V6F638_MAGGM</name>
<proteinExistence type="predicted"/>
<evidence type="ECO:0000313" key="2">
    <source>
        <dbReference type="Proteomes" id="UP000018922"/>
    </source>
</evidence>
<reference evidence="1 2" key="1">
    <citation type="journal article" date="2014" name="Genome Announc.">
        <title>Complete genome sequence of Magnetospirillum gryphiswaldense MSR-1.</title>
        <authorList>
            <person name="Wang X."/>
            <person name="Wang Q."/>
            <person name="Zhang W."/>
            <person name="Wang Y."/>
            <person name="Li L."/>
            <person name="Wen T."/>
            <person name="Zhang T."/>
            <person name="Zhang Y."/>
            <person name="Xu J."/>
            <person name="Hu J."/>
            <person name="Li S."/>
            <person name="Liu L."/>
            <person name="Liu J."/>
            <person name="Jiang W."/>
            <person name="Tian J."/>
            <person name="Li Y."/>
            <person name="Schuler D."/>
            <person name="Wang L."/>
            <person name="Li J."/>
        </authorList>
    </citation>
    <scope>NUCLEOTIDE SEQUENCE [LARGE SCALE GENOMIC DNA]</scope>
    <source>
        <strain evidence="2">DSM 6361 / JCM 21280 / NBRC 15271 / MSR-1</strain>
    </source>
</reference>
<keyword evidence="2" id="KW-1185">Reference proteome</keyword>
<protein>
    <submittedName>
        <fullName evidence="1">Uncharacterized protein</fullName>
    </submittedName>
</protein>
<dbReference type="STRING" id="1430440.MGMSRv2__3775"/>
<organism evidence="1 2">
    <name type="scientific">Magnetospirillum gryphiswaldense (strain DSM 6361 / JCM 21280 / NBRC 15271 / MSR-1)</name>
    <dbReference type="NCBI Taxonomy" id="431944"/>
    <lineage>
        <taxon>Bacteria</taxon>
        <taxon>Pseudomonadati</taxon>
        <taxon>Pseudomonadota</taxon>
        <taxon>Alphaproteobacteria</taxon>
        <taxon>Rhodospirillales</taxon>
        <taxon>Rhodospirillaceae</taxon>
        <taxon>Magnetospirillum</taxon>
    </lineage>
</organism>
<evidence type="ECO:0000313" key="1">
    <source>
        <dbReference type="EMBL" id="CDL00990.1"/>
    </source>
</evidence>
<sequence>MLAAHIRRRMTGLLLLQDADDLFFREPAALHESVSVDGGLYPNLDEFSGLRLSDVSARGTKSGLCVTEDFWLIVVTEGNEDETEILRYASSTAPVFEASSWHGACCSLRRVPSGYSRGAVSRR</sequence>
<gene>
    <name evidence="1" type="ordered locus">MGMSRv2__3775</name>
</gene>
<dbReference type="AlphaFoldDB" id="V6F638"/>
<accession>V6F638</accession>